<evidence type="ECO:0000313" key="1">
    <source>
        <dbReference type="EMBL" id="GAH91530.1"/>
    </source>
</evidence>
<proteinExistence type="predicted"/>
<reference evidence="1" key="1">
    <citation type="journal article" date="2014" name="Front. Microbiol.">
        <title>High frequency of phylogenetically diverse reductive dehalogenase-homologous genes in deep subseafloor sedimentary metagenomes.</title>
        <authorList>
            <person name="Kawai M."/>
            <person name="Futagami T."/>
            <person name="Toyoda A."/>
            <person name="Takaki Y."/>
            <person name="Nishi S."/>
            <person name="Hori S."/>
            <person name="Arai W."/>
            <person name="Tsubouchi T."/>
            <person name="Morono Y."/>
            <person name="Uchiyama I."/>
            <person name="Ito T."/>
            <person name="Fujiyama A."/>
            <person name="Inagaki F."/>
            <person name="Takami H."/>
        </authorList>
    </citation>
    <scope>NUCLEOTIDE SEQUENCE</scope>
    <source>
        <strain evidence="1">Expedition CK06-06</strain>
    </source>
</reference>
<dbReference type="EMBL" id="BARV01002397">
    <property type="protein sequence ID" value="GAH91530.1"/>
    <property type="molecule type" value="Genomic_DNA"/>
</dbReference>
<comment type="caution">
    <text evidence="1">The sequence shown here is derived from an EMBL/GenBank/DDBJ whole genome shotgun (WGS) entry which is preliminary data.</text>
</comment>
<sequence>DRDTSGSLYVSGKAIYEEQEIKYSVLIEQDKYSIFS</sequence>
<accession>X1KD30</accession>
<name>X1KD30_9ZZZZ</name>
<protein>
    <submittedName>
        <fullName evidence="1">Uncharacterized protein</fullName>
    </submittedName>
</protein>
<gene>
    <name evidence="1" type="ORF">S06H3_06219</name>
</gene>
<organism evidence="1">
    <name type="scientific">marine sediment metagenome</name>
    <dbReference type="NCBI Taxonomy" id="412755"/>
    <lineage>
        <taxon>unclassified sequences</taxon>
        <taxon>metagenomes</taxon>
        <taxon>ecological metagenomes</taxon>
    </lineage>
</organism>
<feature type="non-terminal residue" evidence="1">
    <location>
        <position position="1"/>
    </location>
</feature>
<dbReference type="AlphaFoldDB" id="X1KD30"/>